<sequence length="322" mass="37111">MLRSISNRNFERSFVAVSEAVNCECRSFQTGKIFNFCYINPQNSSFIGRKFDCEHLEILEDAGDLGNYLILEKGVSGLLETNFIFSNLSEIPRNESEFVFVSSTSNDQFDFTLSSIKCIREFYPDQKYILYGLNLNSSLVNQLPNDPNFEFRQYYNPVPKPVIMARALKETGAFWWIEPEIALRKPDVIKKFLEKISSQASSIVSFRSTHQFIAGGLHPEILNFYPGSSLEALKNTNQVEVSVLFVTRTQQTVNILKWWTLCSLTKSCIQARSVDPEEKPQSPARPRYDLAVFNLLMLNEFQNRENYFMSDFESSFVTMKDL</sequence>
<organism evidence="1 2">
    <name type="scientific">Caenorhabditis tropicalis</name>
    <dbReference type="NCBI Taxonomy" id="1561998"/>
    <lineage>
        <taxon>Eukaryota</taxon>
        <taxon>Metazoa</taxon>
        <taxon>Ecdysozoa</taxon>
        <taxon>Nematoda</taxon>
        <taxon>Chromadorea</taxon>
        <taxon>Rhabditida</taxon>
        <taxon>Rhabditina</taxon>
        <taxon>Rhabditomorpha</taxon>
        <taxon>Rhabditoidea</taxon>
        <taxon>Rhabditidae</taxon>
        <taxon>Peloderinae</taxon>
        <taxon>Caenorhabditis</taxon>
    </lineage>
</organism>
<dbReference type="WBParaSite" id="Csp11.Scaffold630.g22226.t1">
    <property type="protein sequence ID" value="Csp11.Scaffold630.g22226.t1"/>
    <property type="gene ID" value="Csp11.Scaffold630.g22226"/>
</dbReference>
<dbReference type="AlphaFoldDB" id="A0A1I7V477"/>
<dbReference type="PANTHER" id="PTHR31389">
    <property type="entry name" value="LD39211P"/>
    <property type="match status" value="1"/>
</dbReference>
<dbReference type="Pfam" id="PF07801">
    <property type="entry name" value="DUF1647"/>
    <property type="match status" value="1"/>
</dbReference>
<dbReference type="Proteomes" id="UP000095282">
    <property type="component" value="Unplaced"/>
</dbReference>
<dbReference type="PANTHER" id="PTHR31389:SF0">
    <property type="entry name" value="ALPHA-1,6-MANNOSYL-GLYCOPROTEIN 6-BETA-N-ACETYLGLUCOSAMINYLTRANSFERASE-RELATED"/>
    <property type="match status" value="1"/>
</dbReference>
<evidence type="ECO:0000313" key="2">
    <source>
        <dbReference type="WBParaSite" id="Csp11.Scaffold630.g22226.t1"/>
    </source>
</evidence>
<evidence type="ECO:0000313" key="1">
    <source>
        <dbReference type="Proteomes" id="UP000095282"/>
    </source>
</evidence>
<dbReference type="STRING" id="1561998.A0A1I7V477"/>
<name>A0A1I7V477_9PELO</name>
<reference evidence="2" key="1">
    <citation type="submission" date="2016-11" db="UniProtKB">
        <authorList>
            <consortium name="WormBaseParasite"/>
        </authorList>
    </citation>
    <scope>IDENTIFICATION</scope>
</reference>
<accession>A0A1I7V477</accession>
<dbReference type="InterPro" id="IPR012444">
    <property type="entry name" value="DUF1647"/>
</dbReference>
<keyword evidence="1" id="KW-1185">Reference proteome</keyword>
<proteinExistence type="predicted"/>
<protein>
    <submittedName>
        <fullName evidence="2">Uncharacterized protein</fullName>
    </submittedName>
</protein>